<keyword evidence="3 8" id="KW-0812">Transmembrane</keyword>
<evidence type="ECO:0000256" key="4">
    <source>
        <dbReference type="ARBA" id="ARBA00022989"/>
    </source>
</evidence>
<evidence type="ECO:0000256" key="2">
    <source>
        <dbReference type="ARBA" id="ARBA00010532"/>
    </source>
</evidence>
<dbReference type="OrthoDB" id="195015at2759"/>
<dbReference type="PANTHER" id="PTHR11923">
    <property type="entry name" value="SCAVENGER RECEPTOR CLASS B TYPE-1 SR-B1"/>
    <property type="match status" value="1"/>
</dbReference>
<dbReference type="PRINTS" id="PR01609">
    <property type="entry name" value="CD36FAMILY"/>
</dbReference>
<keyword evidence="10" id="KW-1185">Reference proteome</keyword>
<comment type="caution">
    <text evidence="9">The sequence shown here is derived from an EMBL/GenBank/DDBJ whole genome shotgun (WGS) entry which is preliminary data.</text>
</comment>
<feature type="region of interest" description="Disordered" evidence="7">
    <location>
        <begin position="474"/>
        <end position="495"/>
    </location>
</feature>
<dbReference type="PANTHER" id="PTHR11923:SF51">
    <property type="entry name" value="LYSOSOME MEMBRANE PROTEIN 2"/>
    <property type="match status" value="1"/>
</dbReference>
<dbReference type="STRING" id="10195.A0A3M7R3W2"/>
<name>A0A3M7R3W2_BRAPC</name>
<proteinExistence type="inferred from homology"/>
<keyword evidence="5 8" id="KW-0472">Membrane</keyword>
<dbReference type="Pfam" id="PF01130">
    <property type="entry name" value="CD36"/>
    <property type="match status" value="1"/>
</dbReference>
<evidence type="ECO:0000256" key="3">
    <source>
        <dbReference type="ARBA" id="ARBA00022692"/>
    </source>
</evidence>
<dbReference type="EMBL" id="REGN01004265">
    <property type="protein sequence ID" value="RNA18297.1"/>
    <property type="molecule type" value="Genomic_DNA"/>
</dbReference>
<dbReference type="InterPro" id="IPR002159">
    <property type="entry name" value="CD36_fam"/>
</dbReference>
<gene>
    <name evidence="9" type="ORF">BpHYR1_033974</name>
</gene>
<evidence type="ECO:0000256" key="1">
    <source>
        <dbReference type="ARBA" id="ARBA00004370"/>
    </source>
</evidence>
<comment type="subcellular location">
    <subcellularLocation>
        <location evidence="1">Membrane</location>
    </subcellularLocation>
</comment>
<dbReference type="GO" id="GO:0005737">
    <property type="term" value="C:cytoplasm"/>
    <property type="evidence" value="ECO:0007669"/>
    <property type="project" value="TreeGrafter"/>
</dbReference>
<dbReference type="AlphaFoldDB" id="A0A3M7R3W2"/>
<evidence type="ECO:0000256" key="7">
    <source>
        <dbReference type="SAM" id="MobiDB-lite"/>
    </source>
</evidence>
<evidence type="ECO:0000313" key="9">
    <source>
        <dbReference type="EMBL" id="RNA18297.1"/>
    </source>
</evidence>
<dbReference type="GO" id="GO:0005044">
    <property type="term" value="F:scavenger receptor activity"/>
    <property type="evidence" value="ECO:0007669"/>
    <property type="project" value="TreeGrafter"/>
</dbReference>
<protein>
    <submittedName>
        <fullName evidence="9">Lysosome membrane 2-like</fullName>
    </submittedName>
</protein>
<evidence type="ECO:0000256" key="5">
    <source>
        <dbReference type="ARBA" id="ARBA00023136"/>
    </source>
</evidence>
<reference evidence="9 10" key="1">
    <citation type="journal article" date="2018" name="Sci. Rep.">
        <title>Genomic signatures of local adaptation to the degree of environmental predictability in rotifers.</title>
        <authorList>
            <person name="Franch-Gras L."/>
            <person name="Hahn C."/>
            <person name="Garcia-Roger E.M."/>
            <person name="Carmona M.J."/>
            <person name="Serra M."/>
            <person name="Gomez A."/>
        </authorList>
    </citation>
    <scope>NUCLEOTIDE SEQUENCE [LARGE SCALE GENOMIC DNA]</scope>
    <source>
        <strain evidence="9">HYR1</strain>
    </source>
</reference>
<organism evidence="9 10">
    <name type="scientific">Brachionus plicatilis</name>
    <name type="common">Marine rotifer</name>
    <name type="synonym">Brachionus muelleri</name>
    <dbReference type="NCBI Taxonomy" id="10195"/>
    <lineage>
        <taxon>Eukaryota</taxon>
        <taxon>Metazoa</taxon>
        <taxon>Spiralia</taxon>
        <taxon>Gnathifera</taxon>
        <taxon>Rotifera</taxon>
        <taxon>Eurotatoria</taxon>
        <taxon>Monogononta</taxon>
        <taxon>Pseudotrocha</taxon>
        <taxon>Ploima</taxon>
        <taxon>Brachionidae</taxon>
        <taxon>Brachionus</taxon>
    </lineage>
</organism>
<sequence length="495" mass="56532">MGHALAIFGIVSSLLLFTIGLIGIIFGDKFIHAFVASNIHLDPSSDLYKQWLNPPIEVYLSIYVFNLKNPMEFQNGAKPLFEEIGPFVFREYVIKENIVDNMNYTISYKEKKQYYFLQNKSPYEFDYPITTLNMGPITVINGVKHSNSIVHDGINLALQLTGDTLLVDKMPAKDLLFGYKDKFLVQLKKILPSLVPTDTVGLFIQKNDTYDGLYTIYTGVDDFNKVGIVERFNNQDKINIWTTKTANMINGTDGTILPPFLNESTIIYIFESDLCRSLYAKFNRTSKVLDGIKVLGFAPDEYFYENYTVNPDNAGFCTPANNCLPKGLLNLTECVGGVPIIMSCPHFLYSEDKLVKDVEGVFPNFTEHATMIFAEPTTGVLMKANKRIQFNTQLYRDQRIKMTKNLPEILYPLFWVDEHFEIDKKNADLFYYQVKLPLLGITIGKYTLFAIGFILFLISSHYAYKLSKKNEKPQNLNIQQSEDSNDINEQTPLLI</sequence>
<keyword evidence="4 8" id="KW-1133">Transmembrane helix</keyword>
<evidence type="ECO:0000256" key="6">
    <source>
        <dbReference type="ARBA" id="ARBA00023180"/>
    </source>
</evidence>
<dbReference type="GO" id="GO:0016020">
    <property type="term" value="C:membrane"/>
    <property type="evidence" value="ECO:0007669"/>
    <property type="project" value="UniProtKB-SubCell"/>
</dbReference>
<dbReference type="Proteomes" id="UP000276133">
    <property type="component" value="Unassembled WGS sequence"/>
</dbReference>
<comment type="similarity">
    <text evidence="2">Belongs to the CD36 family.</text>
</comment>
<feature type="transmembrane region" description="Helical" evidence="8">
    <location>
        <begin position="446"/>
        <end position="464"/>
    </location>
</feature>
<evidence type="ECO:0000256" key="8">
    <source>
        <dbReference type="SAM" id="Phobius"/>
    </source>
</evidence>
<accession>A0A3M7R3W2</accession>
<keyword evidence="6" id="KW-0325">Glycoprotein</keyword>
<evidence type="ECO:0000313" key="10">
    <source>
        <dbReference type="Proteomes" id="UP000276133"/>
    </source>
</evidence>